<evidence type="ECO:0000256" key="5">
    <source>
        <dbReference type="SAM" id="MobiDB-lite"/>
    </source>
</evidence>
<evidence type="ECO:0000256" key="6">
    <source>
        <dbReference type="SAM" id="Phobius"/>
    </source>
</evidence>
<feature type="signal peptide" evidence="7">
    <location>
        <begin position="1"/>
        <end position="17"/>
    </location>
</feature>
<reference evidence="9" key="1">
    <citation type="submission" date="2022-05" db="EMBL/GenBank/DDBJ databases">
        <title>The Musa troglodytarum L. genome provides insights into the mechanism of non-climacteric behaviour and enrichment of carotenoids.</title>
        <authorList>
            <person name="Wang J."/>
        </authorList>
    </citation>
    <scope>NUCLEOTIDE SEQUENCE</scope>
    <source>
        <tissue evidence="9">Leaf</tissue>
    </source>
</reference>
<name>A0A9E7KMB0_9LILI</name>
<keyword evidence="3 6" id="KW-1133">Transmembrane helix</keyword>
<keyword evidence="10" id="KW-1185">Reference proteome</keyword>
<gene>
    <name evidence="9" type="ORF">MUK42_15786</name>
</gene>
<feature type="chain" id="PRO_5039690057" evidence="7">
    <location>
        <begin position="18"/>
        <end position="493"/>
    </location>
</feature>
<accession>A0A9E7KMB0</accession>
<dbReference type="PANTHER" id="PTHR47652:SF3">
    <property type="entry name" value="MITOCHONDRIAL IMPORT INNER MEMBRANE TRANSLOCASE SUBUNIT TIM44"/>
    <property type="match status" value="1"/>
</dbReference>
<dbReference type="OrthoDB" id="1641132at2759"/>
<organism evidence="9 10">
    <name type="scientific">Musa troglodytarum</name>
    <name type="common">fe'i banana</name>
    <dbReference type="NCBI Taxonomy" id="320322"/>
    <lineage>
        <taxon>Eukaryota</taxon>
        <taxon>Viridiplantae</taxon>
        <taxon>Streptophyta</taxon>
        <taxon>Embryophyta</taxon>
        <taxon>Tracheophyta</taxon>
        <taxon>Spermatophyta</taxon>
        <taxon>Magnoliopsida</taxon>
        <taxon>Liliopsida</taxon>
        <taxon>Zingiberales</taxon>
        <taxon>Musaceae</taxon>
        <taxon>Musa</taxon>
    </lineage>
</organism>
<feature type="transmembrane region" description="Helical" evidence="6">
    <location>
        <begin position="331"/>
        <end position="352"/>
    </location>
</feature>
<feature type="compositionally biased region" description="Basic and acidic residues" evidence="5">
    <location>
        <begin position="149"/>
        <end position="158"/>
    </location>
</feature>
<dbReference type="EMBL" id="CP097510">
    <property type="protein sequence ID" value="URE24232.1"/>
    <property type="molecule type" value="Genomic_DNA"/>
</dbReference>
<protein>
    <submittedName>
        <fullName evidence="9">Transmembrane protein 205</fullName>
    </submittedName>
</protein>
<comment type="subcellular location">
    <subcellularLocation>
        <location evidence="1">Membrane</location>
    </subcellularLocation>
</comment>
<evidence type="ECO:0000256" key="7">
    <source>
        <dbReference type="SAM" id="SignalP"/>
    </source>
</evidence>
<feature type="region of interest" description="Disordered" evidence="5">
    <location>
        <begin position="149"/>
        <end position="182"/>
    </location>
</feature>
<dbReference type="GO" id="GO:0016020">
    <property type="term" value="C:membrane"/>
    <property type="evidence" value="ECO:0007669"/>
    <property type="project" value="UniProtKB-SubCell"/>
</dbReference>
<evidence type="ECO:0000313" key="9">
    <source>
        <dbReference type="EMBL" id="URE24232.1"/>
    </source>
</evidence>
<sequence length="493" mass="53755">MMNLVTLGLLLSSLAAAGVWSPHHEPKPRHHQQRHPADDQVLREGHRVVVVEYERQVPPDFAEQVLHPPATHRLIEEAKDKIQEAASVLPDLGQGVSTPPARPDEAQAAGSAKSMICDAYGVCKEKVAGLVGKSKEKATEIEDISKDAVKKAGEKPSQLKEGAQGAVRDAEEKASQLKESAKDTVKETIDAAKEKASMARDKLESTIDKASQIKEDTKDAMEKVVESAEETGQDISRNISGIAKRVEHRAEKTARETRGNLTDILRRAKEVAFDAAVYVWAPETGQAAAAILHLLGFATAYGACVWVTFVSGNVLATALPRQQFGLVQSKLYPVYFRLVAYSTALTLVAHFLGRDRRILAERVQGYNLLGALVLVLVNMFFLEPKATKVMFERMKIEKEEGRGRDMADVMAEPPVMASAPAGTTTTTTAAAATRARATSAAASVEQDGEKCGLVHLNRRLKKLNTYSSFLNLLTLMSLSWHQVHLARQLPVSC</sequence>
<feature type="domain" description="TMEM205-like" evidence="8">
    <location>
        <begin position="295"/>
        <end position="394"/>
    </location>
</feature>
<dbReference type="PANTHER" id="PTHR47652">
    <property type="entry name" value="MITOCHONDRIAL IMPORT INNER MEMBRANE TRANSLOCASE SUBUNIT TIM44"/>
    <property type="match status" value="1"/>
</dbReference>
<dbReference type="Pfam" id="PF13664">
    <property type="entry name" value="DUF4149"/>
    <property type="match status" value="1"/>
</dbReference>
<dbReference type="Proteomes" id="UP001055439">
    <property type="component" value="Chromosome 8"/>
</dbReference>
<keyword evidence="4 6" id="KW-0472">Membrane</keyword>
<evidence type="ECO:0000313" key="10">
    <source>
        <dbReference type="Proteomes" id="UP001055439"/>
    </source>
</evidence>
<keyword evidence="7" id="KW-0732">Signal</keyword>
<evidence type="ECO:0000259" key="8">
    <source>
        <dbReference type="Pfam" id="PF13664"/>
    </source>
</evidence>
<evidence type="ECO:0000256" key="1">
    <source>
        <dbReference type="ARBA" id="ARBA00004370"/>
    </source>
</evidence>
<evidence type="ECO:0000256" key="2">
    <source>
        <dbReference type="ARBA" id="ARBA00022692"/>
    </source>
</evidence>
<dbReference type="AlphaFoldDB" id="A0A9E7KMB0"/>
<dbReference type="InterPro" id="IPR025423">
    <property type="entry name" value="TMEM205-like"/>
</dbReference>
<evidence type="ECO:0000256" key="3">
    <source>
        <dbReference type="ARBA" id="ARBA00022989"/>
    </source>
</evidence>
<feature type="transmembrane region" description="Helical" evidence="6">
    <location>
        <begin position="291"/>
        <end position="319"/>
    </location>
</feature>
<dbReference type="Gene3D" id="1.20.120.20">
    <property type="entry name" value="Apolipoprotein"/>
    <property type="match status" value="1"/>
</dbReference>
<feature type="compositionally biased region" description="Basic and acidic residues" evidence="5">
    <location>
        <begin position="168"/>
        <end position="182"/>
    </location>
</feature>
<evidence type="ECO:0000256" key="4">
    <source>
        <dbReference type="ARBA" id="ARBA00023136"/>
    </source>
</evidence>
<proteinExistence type="predicted"/>
<feature type="transmembrane region" description="Helical" evidence="6">
    <location>
        <begin position="364"/>
        <end position="382"/>
    </location>
</feature>
<keyword evidence="2 6" id="KW-0812">Transmembrane</keyword>